<dbReference type="EMBL" id="CM042045">
    <property type="protein sequence ID" value="KAI3682364.1"/>
    <property type="molecule type" value="Genomic_DNA"/>
</dbReference>
<reference evidence="1 2" key="2">
    <citation type="journal article" date="2022" name="Mol. Ecol. Resour.">
        <title>The genomes of chicory, endive, great burdock and yacon provide insights into Asteraceae paleo-polyploidization history and plant inulin production.</title>
        <authorList>
            <person name="Fan W."/>
            <person name="Wang S."/>
            <person name="Wang H."/>
            <person name="Wang A."/>
            <person name="Jiang F."/>
            <person name="Liu H."/>
            <person name="Zhao H."/>
            <person name="Xu D."/>
            <person name="Zhang Y."/>
        </authorList>
    </citation>
    <scope>NUCLEOTIDE SEQUENCE [LARGE SCALE GENOMIC DNA]</scope>
    <source>
        <strain evidence="2">cv. Yunnan</strain>
        <tissue evidence="1">Leaves</tissue>
    </source>
</reference>
<evidence type="ECO:0000313" key="1">
    <source>
        <dbReference type="EMBL" id="KAI3682364.1"/>
    </source>
</evidence>
<gene>
    <name evidence="1" type="ORF">L1987_82296</name>
</gene>
<sequence>MEVVSYQPEHNPEAITNYCSDGVKTGRSKNPDVQDMILKAKKHLSAIGWSFFYVYKNQDRRELRYCSPGGRSYYSLRSACQSLVVSSKIQNPKDQPETKLEKKDDHSLSNNRPKKNIRMEDVENSYFQQQRDRSLMNNDPGSDENKRIEGKRVQDVERMMKSKKKKIDFKPKKLIRKVEGMLSTRKRCMLSLLIEKNIVLTGSRVSYCRKDGRVLAKGQVYDEGIRCDCCDELFLMSKFEAHAGSTYRRPAASLFLDDGRSLFDCQTQLHQENKIKSPKSSDGVTINDDFCSFCNDGGELVLCDSCTSSFHSTCIGLNTIPNSDYWFCPSCCCRICHDHQGHIGNLDQIKCRQCEKQFHIDCVTKLGFSMSNTNSDEWLCSESCERIHSGLNAISRKPVRLTVDSLSWRLLKLDEDEQDMNECTETYSRLNIALDVMHECFQPVKHRWSDTNLVEDLIFSRSSKRSNFTGFFTAVLEKDDEMITVATLRVHGCKVAEIPLVATRFRYRRLGMCRMLMDEIEKKLGELGVERVVLPAVPEMISTWTESFGFSVMTELERLDLVGYKFLDFPGTIKCHKMLK</sequence>
<organism evidence="1 2">
    <name type="scientific">Smallanthus sonchifolius</name>
    <dbReference type="NCBI Taxonomy" id="185202"/>
    <lineage>
        <taxon>Eukaryota</taxon>
        <taxon>Viridiplantae</taxon>
        <taxon>Streptophyta</taxon>
        <taxon>Embryophyta</taxon>
        <taxon>Tracheophyta</taxon>
        <taxon>Spermatophyta</taxon>
        <taxon>Magnoliopsida</taxon>
        <taxon>eudicotyledons</taxon>
        <taxon>Gunneridae</taxon>
        <taxon>Pentapetalae</taxon>
        <taxon>asterids</taxon>
        <taxon>campanulids</taxon>
        <taxon>Asterales</taxon>
        <taxon>Asteraceae</taxon>
        <taxon>Asteroideae</taxon>
        <taxon>Heliantheae alliance</taxon>
        <taxon>Millerieae</taxon>
        <taxon>Smallanthus</taxon>
    </lineage>
</organism>
<reference evidence="2" key="1">
    <citation type="journal article" date="2022" name="Mol. Ecol. Resour.">
        <title>The genomes of chicory, endive, great burdock and yacon provide insights into Asteraceae palaeo-polyploidization history and plant inulin production.</title>
        <authorList>
            <person name="Fan W."/>
            <person name="Wang S."/>
            <person name="Wang H."/>
            <person name="Wang A."/>
            <person name="Jiang F."/>
            <person name="Liu H."/>
            <person name="Zhao H."/>
            <person name="Xu D."/>
            <person name="Zhang Y."/>
        </authorList>
    </citation>
    <scope>NUCLEOTIDE SEQUENCE [LARGE SCALE GENOMIC DNA]</scope>
    <source>
        <strain evidence="2">cv. Yunnan</strain>
    </source>
</reference>
<name>A0ACB8YAR2_9ASTR</name>
<keyword evidence="2" id="KW-1185">Reference proteome</keyword>
<dbReference type="Proteomes" id="UP001056120">
    <property type="component" value="Linkage Group LG28"/>
</dbReference>
<protein>
    <submittedName>
        <fullName evidence="1">Uncharacterized protein</fullName>
    </submittedName>
</protein>
<comment type="caution">
    <text evidence="1">The sequence shown here is derived from an EMBL/GenBank/DDBJ whole genome shotgun (WGS) entry which is preliminary data.</text>
</comment>
<evidence type="ECO:0000313" key="2">
    <source>
        <dbReference type="Proteomes" id="UP001056120"/>
    </source>
</evidence>
<proteinExistence type="predicted"/>
<accession>A0ACB8YAR2</accession>